<feature type="domain" description="SusD-like N-terminal" evidence="7">
    <location>
        <begin position="100"/>
        <end position="222"/>
    </location>
</feature>
<organism evidence="8 9">
    <name type="scientific">Longimicrobium terrae</name>
    <dbReference type="NCBI Taxonomy" id="1639882"/>
    <lineage>
        <taxon>Bacteria</taxon>
        <taxon>Pseudomonadati</taxon>
        <taxon>Gemmatimonadota</taxon>
        <taxon>Longimicrobiia</taxon>
        <taxon>Longimicrobiales</taxon>
        <taxon>Longimicrobiaceae</taxon>
        <taxon>Longimicrobium</taxon>
    </lineage>
</organism>
<dbReference type="InterPro" id="IPR012944">
    <property type="entry name" value="SusD_RagB_dom"/>
</dbReference>
<dbReference type="SUPFAM" id="SSF48452">
    <property type="entry name" value="TPR-like"/>
    <property type="match status" value="1"/>
</dbReference>
<evidence type="ECO:0000256" key="1">
    <source>
        <dbReference type="ARBA" id="ARBA00004442"/>
    </source>
</evidence>
<dbReference type="Gene3D" id="1.25.40.390">
    <property type="match status" value="1"/>
</dbReference>
<dbReference type="EMBL" id="JACHIA010000017">
    <property type="protein sequence ID" value="MBB6072670.1"/>
    <property type="molecule type" value="Genomic_DNA"/>
</dbReference>
<evidence type="ECO:0000259" key="7">
    <source>
        <dbReference type="Pfam" id="PF14322"/>
    </source>
</evidence>
<dbReference type="InterPro" id="IPR033985">
    <property type="entry name" value="SusD-like_N"/>
</dbReference>
<comment type="subcellular location">
    <subcellularLocation>
        <location evidence="1">Cell outer membrane</location>
    </subcellularLocation>
</comment>
<evidence type="ECO:0000313" key="9">
    <source>
        <dbReference type="Proteomes" id="UP000582837"/>
    </source>
</evidence>
<dbReference type="Pfam" id="PF14322">
    <property type="entry name" value="SusD-like_3"/>
    <property type="match status" value="1"/>
</dbReference>
<name>A0A841H3U0_9BACT</name>
<dbReference type="RefSeq" id="WP_170038876.1">
    <property type="nucleotide sequence ID" value="NZ_JABDTL010000002.1"/>
</dbReference>
<comment type="similarity">
    <text evidence="2">Belongs to the SusD family.</text>
</comment>
<protein>
    <recommendedName>
        <fullName evidence="10">RagB/SusD family nutrient uptake outer membrane protein</fullName>
    </recommendedName>
</protein>
<proteinExistence type="inferred from homology"/>
<evidence type="ECO:0000259" key="6">
    <source>
        <dbReference type="Pfam" id="PF07980"/>
    </source>
</evidence>
<evidence type="ECO:0000256" key="3">
    <source>
        <dbReference type="ARBA" id="ARBA00022729"/>
    </source>
</evidence>
<evidence type="ECO:0008006" key="10">
    <source>
        <dbReference type="Google" id="ProtNLM"/>
    </source>
</evidence>
<evidence type="ECO:0000256" key="2">
    <source>
        <dbReference type="ARBA" id="ARBA00006275"/>
    </source>
</evidence>
<dbReference type="Pfam" id="PF07980">
    <property type="entry name" value="SusD_RagB"/>
    <property type="match status" value="1"/>
</dbReference>
<keyword evidence="5" id="KW-0998">Cell outer membrane</keyword>
<keyword evidence="9" id="KW-1185">Reference proteome</keyword>
<dbReference type="PROSITE" id="PS51257">
    <property type="entry name" value="PROKAR_LIPOPROTEIN"/>
    <property type="match status" value="1"/>
</dbReference>
<evidence type="ECO:0000313" key="8">
    <source>
        <dbReference type="EMBL" id="MBB6072670.1"/>
    </source>
</evidence>
<keyword evidence="3" id="KW-0732">Signal</keyword>
<feature type="domain" description="RagB/SusD" evidence="6">
    <location>
        <begin position="340"/>
        <end position="562"/>
    </location>
</feature>
<dbReference type="Proteomes" id="UP000582837">
    <property type="component" value="Unassembled WGS sequence"/>
</dbReference>
<keyword evidence="4" id="KW-0472">Membrane</keyword>
<dbReference type="GO" id="GO:0009279">
    <property type="term" value="C:cell outer membrane"/>
    <property type="evidence" value="ECO:0007669"/>
    <property type="project" value="UniProtKB-SubCell"/>
</dbReference>
<gene>
    <name evidence="8" type="ORF">HNQ61_004333</name>
</gene>
<reference evidence="8 9" key="1">
    <citation type="submission" date="2020-08" db="EMBL/GenBank/DDBJ databases">
        <title>Genomic Encyclopedia of Type Strains, Phase IV (KMG-IV): sequencing the most valuable type-strain genomes for metagenomic binning, comparative biology and taxonomic classification.</title>
        <authorList>
            <person name="Goeker M."/>
        </authorList>
    </citation>
    <scope>NUCLEOTIDE SEQUENCE [LARGE SCALE GENOMIC DNA]</scope>
    <source>
        <strain evidence="8 9">DSM 29007</strain>
    </source>
</reference>
<evidence type="ECO:0000256" key="5">
    <source>
        <dbReference type="ARBA" id="ARBA00023237"/>
    </source>
</evidence>
<dbReference type="InterPro" id="IPR011990">
    <property type="entry name" value="TPR-like_helical_dom_sf"/>
</dbReference>
<comment type="caution">
    <text evidence="8">The sequence shown here is derived from an EMBL/GenBank/DDBJ whole genome shotgun (WGS) entry which is preliminary data.</text>
</comment>
<sequence>MKSRITVLALAAATAGLGGCKDLVETPVSGVTGEYFATPEGADAATSGAYARLRDYYGQQQEIYLGWAGTDVWKRGEQLVANGAGCWNDYTPQMSPTGCTNENRDMWQQSYFAINSANTAIQYIGASTALAPALQATRLGEMRFLRALYYHNLVRNYGAVHLTLAPTEGAVVTASRTAPAEIYAQAIIPDLEFAVANLPATQSQRGRATKGAAQTLLAEVYLTRGAPGDFDRARDLTTAVIGSGTYTLNASYRSLFCGPERPTGPCDFVPATETNPEYVFQVQFSGDGVQGRDLYGNSLHWYITMAYDAGLNAPGISRSLEYGRPFRRVSPTRYTIDLWNRATDSRYAATFQTVWRSNNGSSEPGRGGDTAIYLPGTDVVDPIYTTNKRYRTLGQNQYTELHFPTLLKWQDQTKANVAAGPSQRDRHLWRLADVYLLRAEANIRAGRGAEAIADFNVIRRRAAFPGMESANELSAAQADSARGPVATQGLELLLNERARELTGEEQRWYVLARTGKLGERVRRYNPTATGFTEPKHLLRPIPQQQIDATEGNAAAFPQNPGY</sequence>
<accession>A0A841H3U0</accession>
<dbReference type="AlphaFoldDB" id="A0A841H3U0"/>
<evidence type="ECO:0000256" key="4">
    <source>
        <dbReference type="ARBA" id="ARBA00023136"/>
    </source>
</evidence>